<name>A0A4S8LHT0_DENBC</name>
<feature type="compositionally biased region" description="Pro residues" evidence="1">
    <location>
        <begin position="225"/>
        <end position="239"/>
    </location>
</feature>
<evidence type="ECO:0000313" key="3">
    <source>
        <dbReference type="Proteomes" id="UP000297245"/>
    </source>
</evidence>
<accession>A0A4S8LHT0</accession>
<evidence type="ECO:0000313" key="2">
    <source>
        <dbReference type="EMBL" id="THU88511.1"/>
    </source>
</evidence>
<protein>
    <submittedName>
        <fullName evidence="2">Uncharacterized protein</fullName>
    </submittedName>
</protein>
<dbReference type="EMBL" id="ML179407">
    <property type="protein sequence ID" value="THU88511.1"/>
    <property type="molecule type" value="Genomic_DNA"/>
</dbReference>
<keyword evidence="3" id="KW-1185">Reference proteome</keyword>
<dbReference type="Proteomes" id="UP000297245">
    <property type="component" value="Unassembled WGS sequence"/>
</dbReference>
<feature type="region of interest" description="Disordered" evidence="1">
    <location>
        <begin position="1"/>
        <end position="55"/>
    </location>
</feature>
<organism evidence="2 3">
    <name type="scientific">Dendrothele bispora (strain CBS 962.96)</name>
    <dbReference type="NCBI Taxonomy" id="1314807"/>
    <lineage>
        <taxon>Eukaryota</taxon>
        <taxon>Fungi</taxon>
        <taxon>Dikarya</taxon>
        <taxon>Basidiomycota</taxon>
        <taxon>Agaricomycotina</taxon>
        <taxon>Agaricomycetes</taxon>
        <taxon>Agaricomycetidae</taxon>
        <taxon>Agaricales</taxon>
        <taxon>Agaricales incertae sedis</taxon>
        <taxon>Dendrothele</taxon>
    </lineage>
</organism>
<reference evidence="2 3" key="1">
    <citation type="journal article" date="2019" name="Nat. Ecol. Evol.">
        <title>Megaphylogeny resolves global patterns of mushroom evolution.</title>
        <authorList>
            <person name="Varga T."/>
            <person name="Krizsan K."/>
            <person name="Foldi C."/>
            <person name="Dima B."/>
            <person name="Sanchez-Garcia M."/>
            <person name="Sanchez-Ramirez S."/>
            <person name="Szollosi G.J."/>
            <person name="Szarkandi J.G."/>
            <person name="Papp V."/>
            <person name="Albert L."/>
            <person name="Andreopoulos W."/>
            <person name="Angelini C."/>
            <person name="Antonin V."/>
            <person name="Barry K.W."/>
            <person name="Bougher N.L."/>
            <person name="Buchanan P."/>
            <person name="Buyck B."/>
            <person name="Bense V."/>
            <person name="Catcheside P."/>
            <person name="Chovatia M."/>
            <person name="Cooper J."/>
            <person name="Damon W."/>
            <person name="Desjardin D."/>
            <person name="Finy P."/>
            <person name="Geml J."/>
            <person name="Haridas S."/>
            <person name="Hughes K."/>
            <person name="Justo A."/>
            <person name="Karasinski D."/>
            <person name="Kautmanova I."/>
            <person name="Kiss B."/>
            <person name="Kocsube S."/>
            <person name="Kotiranta H."/>
            <person name="LaButti K.M."/>
            <person name="Lechner B.E."/>
            <person name="Liimatainen K."/>
            <person name="Lipzen A."/>
            <person name="Lukacs Z."/>
            <person name="Mihaltcheva S."/>
            <person name="Morgado L.N."/>
            <person name="Niskanen T."/>
            <person name="Noordeloos M.E."/>
            <person name="Ohm R.A."/>
            <person name="Ortiz-Santana B."/>
            <person name="Ovrebo C."/>
            <person name="Racz N."/>
            <person name="Riley R."/>
            <person name="Savchenko A."/>
            <person name="Shiryaev A."/>
            <person name="Soop K."/>
            <person name="Spirin V."/>
            <person name="Szebenyi C."/>
            <person name="Tomsovsky M."/>
            <person name="Tulloss R.E."/>
            <person name="Uehling J."/>
            <person name="Grigoriev I.V."/>
            <person name="Vagvolgyi C."/>
            <person name="Papp T."/>
            <person name="Martin F.M."/>
            <person name="Miettinen O."/>
            <person name="Hibbett D.S."/>
            <person name="Nagy L.G."/>
        </authorList>
    </citation>
    <scope>NUCLEOTIDE SEQUENCE [LARGE SCALE GENOMIC DNA]</scope>
    <source>
        <strain evidence="2 3">CBS 962.96</strain>
    </source>
</reference>
<gene>
    <name evidence="2" type="ORF">K435DRAFT_866228</name>
</gene>
<feature type="region of interest" description="Disordered" evidence="1">
    <location>
        <begin position="225"/>
        <end position="281"/>
    </location>
</feature>
<dbReference type="AlphaFoldDB" id="A0A4S8LHT0"/>
<proteinExistence type="predicted"/>
<sequence>MNHALPIPNHLDAQSPLEARESEGSLGAGFEYPVPDNVAESNGAEGDSGRGRGDSHAMEALQRAIGECRNREGYAVNQLNSVNHQLTRANAEKGVLLRRLSDVSFLGIRLIQGNPMPAFGRVYQFIDEALLGIYEATARVRSNEGDAALIALETAVARLDGCFSFLRRMEVVSRLFVGGGAERKRLIRVLLGNLPARVTIPSFNTVLERTRLPFPVPRAPRAPILPPVPPNSPVTPPHPASAVYSNPTTAVRIGAGPSNACGQKRVAEDLEEGEVPSKRAK</sequence>
<evidence type="ECO:0000256" key="1">
    <source>
        <dbReference type="SAM" id="MobiDB-lite"/>
    </source>
</evidence>